<evidence type="ECO:0000313" key="11">
    <source>
        <dbReference type="EMBL" id="NMG75029.1"/>
    </source>
</evidence>
<gene>
    <name evidence="8 11" type="primary">bioC</name>
    <name evidence="11" type="ORF">GPA25_09695</name>
</gene>
<dbReference type="SUPFAM" id="SSF53335">
    <property type="entry name" value="S-adenosyl-L-methionine-dependent methyltransferases"/>
    <property type="match status" value="1"/>
</dbReference>
<evidence type="ECO:0000256" key="6">
    <source>
        <dbReference type="ARBA" id="ARBA00022691"/>
    </source>
</evidence>
<dbReference type="InterPro" id="IPR011814">
    <property type="entry name" value="BioC"/>
</dbReference>
<evidence type="ECO:0000256" key="2">
    <source>
        <dbReference type="ARBA" id="ARBA00004746"/>
    </source>
</evidence>
<keyword evidence="6 8" id="KW-0949">S-adenosyl-L-methionine</keyword>
<dbReference type="Gene3D" id="3.40.50.150">
    <property type="entry name" value="Vaccinia Virus protein VP39"/>
    <property type="match status" value="1"/>
</dbReference>
<evidence type="ECO:0000256" key="4">
    <source>
        <dbReference type="ARBA" id="ARBA00022603"/>
    </source>
</evidence>
<dbReference type="PANTHER" id="PTHR13090">
    <property type="entry name" value="ARGININE-HYDROXYLASE NDUFAF5, MITOCHONDRIAL"/>
    <property type="match status" value="1"/>
</dbReference>
<dbReference type="InterPro" id="IPR050602">
    <property type="entry name" value="Malonyl-ACP_OMT"/>
</dbReference>
<evidence type="ECO:0000256" key="5">
    <source>
        <dbReference type="ARBA" id="ARBA00022679"/>
    </source>
</evidence>
<comment type="function">
    <text evidence="8">Converts the free carboxyl group of a malonyl-thioester to its methyl ester by transfer of a methyl group from S-adenosyl-L-methionine (SAM). It allows to synthesize pimeloyl-ACP via the fatty acid synthetic pathway.</text>
</comment>
<comment type="similarity">
    <text evidence="8">Belongs to the methyltransferase superfamily.</text>
</comment>
<dbReference type="EMBL" id="WTVQ01000013">
    <property type="protein sequence ID" value="NMG75029.1"/>
    <property type="molecule type" value="Genomic_DNA"/>
</dbReference>
<feature type="compositionally biased region" description="Polar residues" evidence="9">
    <location>
        <begin position="1"/>
        <end position="13"/>
    </location>
</feature>
<dbReference type="EC" id="2.1.1.197" evidence="3 8"/>
<keyword evidence="7 8" id="KW-0093">Biotin biosynthesis</keyword>
<dbReference type="GO" id="GO:0032259">
    <property type="term" value="P:methylation"/>
    <property type="evidence" value="ECO:0007669"/>
    <property type="project" value="UniProtKB-KW"/>
</dbReference>
<evidence type="ECO:0000256" key="9">
    <source>
        <dbReference type="SAM" id="MobiDB-lite"/>
    </source>
</evidence>
<accession>A0ABX1QCW5</accession>
<proteinExistence type="inferred from homology"/>
<evidence type="ECO:0000256" key="8">
    <source>
        <dbReference type="HAMAP-Rule" id="MF_00835"/>
    </source>
</evidence>
<sequence>MCHSSRAPTTVPRSSPEPCVTERTRHKQSVRKAFDRAAESYDSAAAVQREICHRLAALSSAQRPATPVRRVLDAGCGTGYGLHLLAGEYPDAELIALDFAPAMLARVTSAAEGHRAIVPLCADLEALPLASGAIDAIWSSLALQWCDPSLTLAELARVLRPGGIAWIATLGPRTLWELREAFATVDQAEHVIRFHPAEQWIEHARRAGFSLRSQDQRPAFALAADLRSLLRDIKAIGAHHVGEERRRQPLGRAAWRALEACYEAHRRDDGMFPATYDLILLALKKPETAND</sequence>
<evidence type="ECO:0000256" key="3">
    <source>
        <dbReference type="ARBA" id="ARBA00012327"/>
    </source>
</evidence>
<organism evidence="11 12">
    <name type="scientific">Aromatoleum diolicum</name>
    <dbReference type="NCBI Taxonomy" id="75796"/>
    <lineage>
        <taxon>Bacteria</taxon>
        <taxon>Pseudomonadati</taxon>
        <taxon>Pseudomonadota</taxon>
        <taxon>Betaproteobacteria</taxon>
        <taxon>Rhodocyclales</taxon>
        <taxon>Rhodocyclaceae</taxon>
        <taxon>Aromatoleum</taxon>
    </lineage>
</organism>
<dbReference type="InterPro" id="IPR029063">
    <property type="entry name" value="SAM-dependent_MTases_sf"/>
</dbReference>
<dbReference type="GO" id="GO:0102130">
    <property type="term" value="F:malonyl-CoA methyltransferase activity"/>
    <property type="evidence" value="ECO:0007669"/>
    <property type="project" value="UniProtKB-EC"/>
</dbReference>
<reference evidence="11 12" key="1">
    <citation type="submission" date="2019-12" db="EMBL/GenBank/DDBJ databases">
        <title>Comparative genomics gives insights into the taxonomy of the Azoarcus-Aromatoleum group and reveals separate origins of nif in the plant-associated Azoarcus and non-plant-associated Aromatoleum sub-groups.</title>
        <authorList>
            <person name="Lafos M."/>
            <person name="Maluk M."/>
            <person name="Batista M."/>
            <person name="Junghare M."/>
            <person name="Carmona M."/>
            <person name="Faoro H."/>
            <person name="Cruz L.M."/>
            <person name="Battistoni F."/>
            <person name="De Souza E."/>
            <person name="Pedrosa F."/>
            <person name="Chen W.-M."/>
            <person name="Poole P.S."/>
            <person name="Dixon R.A."/>
            <person name="James E.K."/>
        </authorList>
    </citation>
    <scope>NUCLEOTIDE SEQUENCE [LARGE SCALE GENOMIC DNA]</scope>
    <source>
        <strain evidence="11 12">22Lin</strain>
    </source>
</reference>
<keyword evidence="12" id="KW-1185">Reference proteome</keyword>
<protein>
    <recommendedName>
        <fullName evidence="3 8">Malonyl-[acyl-carrier protein] O-methyltransferase</fullName>
        <shortName evidence="8">Malonyl-ACP O-methyltransferase</shortName>
        <ecNumber evidence="3 8">2.1.1.197</ecNumber>
    </recommendedName>
    <alternativeName>
        <fullName evidence="8">Biotin synthesis protein BioC</fullName>
    </alternativeName>
</protein>
<keyword evidence="5 8" id="KW-0808">Transferase</keyword>
<name>A0ABX1QCW5_9RHOO</name>
<evidence type="ECO:0000313" key="12">
    <source>
        <dbReference type="Proteomes" id="UP000648984"/>
    </source>
</evidence>
<comment type="catalytic activity">
    <reaction evidence="1 8">
        <text>malonyl-[ACP] + S-adenosyl-L-methionine = malonyl-[ACP] methyl ester + S-adenosyl-L-homocysteine</text>
        <dbReference type="Rhea" id="RHEA:17105"/>
        <dbReference type="Rhea" id="RHEA-COMP:9623"/>
        <dbReference type="Rhea" id="RHEA-COMP:9954"/>
        <dbReference type="ChEBI" id="CHEBI:57856"/>
        <dbReference type="ChEBI" id="CHEBI:59789"/>
        <dbReference type="ChEBI" id="CHEBI:78449"/>
        <dbReference type="ChEBI" id="CHEBI:78845"/>
        <dbReference type="EC" id="2.1.1.197"/>
    </reaction>
</comment>
<dbReference type="CDD" id="cd02440">
    <property type="entry name" value="AdoMet_MTases"/>
    <property type="match status" value="1"/>
</dbReference>
<dbReference type="HAMAP" id="MF_00835">
    <property type="entry name" value="BioC"/>
    <property type="match status" value="1"/>
</dbReference>
<dbReference type="Pfam" id="PF08241">
    <property type="entry name" value="Methyltransf_11"/>
    <property type="match status" value="1"/>
</dbReference>
<comment type="caution">
    <text evidence="11">The sequence shown here is derived from an EMBL/GenBank/DDBJ whole genome shotgun (WGS) entry which is preliminary data.</text>
</comment>
<feature type="domain" description="Methyltransferase type 11" evidence="10">
    <location>
        <begin position="72"/>
        <end position="166"/>
    </location>
</feature>
<evidence type="ECO:0000259" key="10">
    <source>
        <dbReference type="Pfam" id="PF08241"/>
    </source>
</evidence>
<dbReference type="PANTHER" id="PTHR13090:SF1">
    <property type="entry name" value="ARGININE-HYDROXYLASE NDUFAF5, MITOCHONDRIAL"/>
    <property type="match status" value="1"/>
</dbReference>
<evidence type="ECO:0000256" key="1">
    <source>
        <dbReference type="ARBA" id="ARBA00000852"/>
    </source>
</evidence>
<evidence type="ECO:0000256" key="7">
    <source>
        <dbReference type="ARBA" id="ARBA00022756"/>
    </source>
</evidence>
<dbReference type="InterPro" id="IPR013216">
    <property type="entry name" value="Methyltransf_11"/>
</dbReference>
<comment type="pathway">
    <text evidence="2 8">Cofactor biosynthesis; biotin biosynthesis.</text>
</comment>
<dbReference type="Proteomes" id="UP000648984">
    <property type="component" value="Unassembled WGS sequence"/>
</dbReference>
<feature type="region of interest" description="Disordered" evidence="9">
    <location>
        <begin position="1"/>
        <end position="25"/>
    </location>
</feature>
<keyword evidence="4 8" id="KW-0489">Methyltransferase</keyword>
<dbReference type="NCBIfam" id="TIGR02072">
    <property type="entry name" value="BioC"/>
    <property type="match status" value="1"/>
</dbReference>